<evidence type="ECO:0000256" key="2">
    <source>
        <dbReference type="ARBA" id="ARBA00022679"/>
    </source>
</evidence>
<dbReference type="GO" id="GO:0016746">
    <property type="term" value="F:acyltransferase activity"/>
    <property type="evidence" value="ECO:0007669"/>
    <property type="project" value="UniProtKB-KW"/>
</dbReference>
<dbReference type="SMART" id="SM00563">
    <property type="entry name" value="PlsC"/>
    <property type="match status" value="1"/>
</dbReference>
<evidence type="ECO:0000313" key="6">
    <source>
        <dbReference type="EMBL" id="KII66149.1"/>
    </source>
</evidence>
<evidence type="ECO:0000313" key="7">
    <source>
        <dbReference type="Proteomes" id="UP000031668"/>
    </source>
</evidence>
<dbReference type="GO" id="GO:0036149">
    <property type="term" value="P:phosphatidylinositol acyl-chain remodeling"/>
    <property type="evidence" value="ECO:0007669"/>
    <property type="project" value="TreeGrafter"/>
</dbReference>
<evidence type="ECO:0000256" key="1">
    <source>
        <dbReference type="ARBA" id="ARBA00008655"/>
    </source>
</evidence>
<dbReference type="PANTHER" id="PTHR10983">
    <property type="entry name" value="1-ACYLGLYCEROL-3-PHOSPHATE ACYLTRANSFERASE-RELATED"/>
    <property type="match status" value="1"/>
</dbReference>
<keyword evidence="4" id="KW-0472">Membrane</keyword>
<feature type="transmembrane region" description="Helical" evidence="4">
    <location>
        <begin position="332"/>
        <end position="349"/>
    </location>
</feature>
<dbReference type="OMA" id="MDRAISY"/>
<evidence type="ECO:0000259" key="5">
    <source>
        <dbReference type="SMART" id="SM00563"/>
    </source>
</evidence>
<keyword evidence="4" id="KW-1133">Transmembrane helix</keyword>
<name>A0A0C2IL58_THEKT</name>
<feature type="transmembrane region" description="Helical" evidence="4">
    <location>
        <begin position="306"/>
        <end position="326"/>
    </location>
</feature>
<keyword evidence="7" id="KW-1185">Reference proteome</keyword>
<keyword evidence="3 6" id="KW-0012">Acyltransferase</keyword>
<sequence length="358" mass="42114">MGRYFLTGYLSGILWIAQTIYDLAVGSWMLLVIAMPINWVFPRIYRKIVDWSVSLWVNSTAEINQLMGTKFFYYSKERHFNEKCMIIMNHKNELDWFYYFNFSSTFQRPGLMKIALKKPLRQVPFAGWACQLSCYLFLDRKWTVDKPRIENYFKYYSALQYPIQLLIYCEGTNFCKSSKSSSDRYALKHNLPIYNYVLHPRVTGFTFIYNLLSSSKQPLIDSVYDMTVGYVGEAMDWTDLISGNWIKEVHMVIEKFSVHTLPKTEEELENWVKDRWAKKEKLLEGFYTHGSFPAEYTRLEIPKRRFGLSLIAFKMLILFASAVLFASRVAKILFVVHVFAGIILSKYGLDDIIVKNTF</sequence>
<organism evidence="6 7">
    <name type="scientific">Thelohanellus kitauei</name>
    <name type="common">Myxosporean</name>
    <dbReference type="NCBI Taxonomy" id="669202"/>
    <lineage>
        <taxon>Eukaryota</taxon>
        <taxon>Metazoa</taxon>
        <taxon>Cnidaria</taxon>
        <taxon>Myxozoa</taxon>
        <taxon>Myxosporea</taxon>
        <taxon>Bivalvulida</taxon>
        <taxon>Platysporina</taxon>
        <taxon>Myxobolidae</taxon>
        <taxon>Thelohanellus</taxon>
    </lineage>
</organism>
<dbReference type="EMBL" id="JWZT01003604">
    <property type="protein sequence ID" value="KII66149.1"/>
    <property type="molecule type" value="Genomic_DNA"/>
</dbReference>
<comment type="caution">
    <text evidence="6">The sequence shown here is derived from an EMBL/GenBank/DDBJ whole genome shotgun (WGS) entry which is preliminary data.</text>
</comment>
<dbReference type="Pfam" id="PF16076">
    <property type="entry name" value="Acyltransf_C"/>
    <property type="match status" value="1"/>
</dbReference>
<dbReference type="Pfam" id="PF01553">
    <property type="entry name" value="Acyltransferase"/>
    <property type="match status" value="1"/>
</dbReference>
<feature type="domain" description="Phospholipid/glycerol acyltransferase" evidence="5">
    <location>
        <begin position="84"/>
        <end position="206"/>
    </location>
</feature>
<dbReference type="GO" id="GO:0005783">
    <property type="term" value="C:endoplasmic reticulum"/>
    <property type="evidence" value="ECO:0007669"/>
    <property type="project" value="TreeGrafter"/>
</dbReference>
<dbReference type="InterPro" id="IPR032098">
    <property type="entry name" value="Acyltransf_C"/>
</dbReference>
<keyword evidence="2 6" id="KW-0808">Transferase</keyword>
<proteinExistence type="inferred from homology"/>
<dbReference type="InterPro" id="IPR002123">
    <property type="entry name" value="Plipid/glycerol_acylTrfase"/>
</dbReference>
<evidence type="ECO:0000256" key="4">
    <source>
        <dbReference type="SAM" id="Phobius"/>
    </source>
</evidence>
<keyword evidence="4" id="KW-0812">Transmembrane</keyword>
<dbReference type="OrthoDB" id="186786at2759"/>
<gene>
    <name evidence="6" type="ORF">RF11_11971</name>
</gene>
<comment type="similarity">
    <text evidence="1">Belongs to the 1-acyl-sn-glycerol-3-phosphate acyltransferase family.</text>
</comment>
<dbReference type="Proteomes" id="UP000031668">
    <property type="component" value="Unassembled WGS sequence"/>
</dbReference>
<dbReference type="CDD" id="cd07990">
    <property type="entry name" value="LPLAT_LCLAT1-like"/>
    <property type="match status" value="1"/>
</dbReference>
<feature type="transmembrane region" description="Helical" evidence="4">
    <location>
        <begin position="20"/>
        <end position="41"/>
    </location>
</feature>
<dbReference type="AlphaFoldDB" id="A0A0C2IL58"/>
<dbReference type="PANTHER" id="PTHR10983:SF16">
    <property type="entry name" value="LYSOCARDIOLIPIN ACYLTRANSFERASE 1"/>
    <property type="match status" value="1"/>
</dbReference>
<evidence type="ECO:0000256" key="3">
    <source>
        <dbReference type="ARBA" id="ARBA00023315"/>
    </source>
</evidence>
<reference evidence="6 7" key="1">
    <citation type="journal article" date="2014" name="Genome Biol. Evol.">
        <title>The genome of the myxosporean Thelohanellus kitauei shows adaptations to nutrient acquisition within its fish host.</title>
        <authorList>
            <person name="Yang Y."/>
            <person name="Xiong J."/>
            <person name="Zhou Z."/>
            <person name="Huo F."/>
            <person name="Miao W."/>
            <person name="Ran C."/>
            <person name="Liu Y."/>
            <person name="Zhang J."/>
            <person name="Feng J."/>
            <person name="Wang M."/>
            <person name="Wang M."/>
            <person name="Wang L."/>
            <person name="Yao B."/>
        </authorList>
    </citation>
    <scope>NUCLEOTIDE SEQUENCE [LARGE SCALE GENOMIC DNA]</scope>
    <source>
        <strain evidence="6">Wuqing</strain>
    </source>
</reference>
<dbReference type="SUPFAM" id="SSF69593">
    <property type="entry name" value="Glycerol-3-phosphate (1)-acyltransferase"/>
    <property type="match status" value="1"/>
</dbReference>
<protein>
    <submittedName>
        <fullName evidence="6">Lysocardiolipin acyltransferase 1</fullName>
    </submittedName>
</protein>
<accession>A0A0C2IL58</accession>